<protein>
    <submittedName>
        <fullName evidence="1">Uncharacterized protein</fullName>
    </submittedName>
</protein>
<proteinExistence type="predicted"/>
<dbReference type="EMBL" id="KV440987">
    <property type="protein sequence ID" value="OAD70938.1"/>
    <property type="molecule type" value="Genomic_DNA"/>
</dbReference>
<evidence type="ECO:0000313" key="1">
    <source>
        <dbReference type="EMBL" id="OAD70938.1"/>
    </source>
</evidence>
<name>A0A167LRA3_PHYB8</name>
<dbReference type="Proteomes" id="UP000077315">
    <property type="component" value="Unassembled WGS sequence"/>
</dbReference>
<dbReference type="InParanoid" id="A0A167LRA3"/>
<organism evidence="1 2">
    <name type="scientific">Phycomyces blakesleeanus (strain ATCC 8743b / DSM 1359 / FGSC 10004 / NBRC 33097 / NRRL 1555)</name>
    <dbReference type="NCBI Taxonomy" id="763407"/>
    <lineage>
        <taxon>Eukaryota</taxon>
        <taxon>Fungi</taxon>
        <taxon>Fungi incertae sedis</taxon>
        <taxon>Mucoromycota</taxon>
        <taxon>Mucoromycotina</taxon>
        <taxon>Mucoromycetes</taxon>
        <taxon>Mucorales</taxon>
        <taxon>Phycomycetaceae</taxon>
        <taxon>Phycomyces</taxon>
    </lineage>
</organism>
<sequence length="136" mass="16190">MFVRVDISDQNRKLQAAKDRGYAAKYYGNTFNLWHRKSEKFNELSFVELCYGSFFASRLKHDFQFVPESLNVCYKLLCEDIFLKTFDKSFIRLFEQLKEYQNKVHIKNPAIHIYSIVIVAFIKQVLLKNIRSTGFK</sequence>
<dbReference type="VEuPathDB" id="FungiDB:PHYBLDRAFT_63993"/>
<dbReference type="RefSeq" id="XP_018288978.1">
    <property type="nucleotide sequence ID" value="XM_018441218.1"/>
</dbReference>
<gene>
    <name evidence="1" type="ORF">PHYBLDRAFT_63993</name>
</gene>
<dbReference type="GeneID" id="29002124"/>
<evidence type="ECO:0000313" key="2">
    <source>
        <dbReference type="Proteomes" id="UP000077315"/>
    </source>
</evidence>
<dbReference type="AlphaFoldDB" id="A0A167LRA3"/>
<accession>A0A167LRA3</accession>
<reference evidence="2" key="1">
    <citation type="submission" date="2015-06" db="EMBL/GenBank/DDBJ databases">
        <title>Expansion of signal transduction pathways in fungi by whole-genome duplication.</title>
        <authorList>
            <consortium name="DOE Joint Genome Institute"/>
            <person name="Corrochano L.M."/>
            <person name="Kuo A."/>
            <person name="Marcet-Houben M."/>
            <person name="Polaino S."/>
            <person name="Salamov A."/>
            <person name="Villalobos J.M."/>
            <person name="Alvarez M.I."/>
            <person name="Avalos J."/>
            <person name="Benito E.P."/>
            <person name="Benoit I."/>
            <person name="Burger G."/>
            <person name="Camino L.P."/>
            <person name="Canovas D."/>
            <person name="Cerda-Olmedo E."/>
            <person name="Cheng J.-F."/>
            <person name="Dominguez A."/>
            <person name="Elias M."/>
            <person name="Eslava A.P."/>
            <person name="Glaser F."/>
            <person name="Grimwood J."/>
            <person name="Gutierrez G."/>
            <person name="Heitman J."/>
            <person name="Henrissat B."/>
            <person name="Iturriaga E.A."/>
            <person name="Lang B.F."/>
            <person name="Lavin J.L."/>
            <person name="Lee S."/>
            <person name="Li W."/>
            <person name="Lindquist E."/>
            <person name="Lopez-Garcia S."/>
            <person name="Luque E.M."/>
            <person name="Marcos A.T."/>
            <person name="Martin J."/>
            <person name="McCluskey K."/>
            <person name="Medina H.R."/>
            <person name="Miralles-Duran A."/>
            <person name="Miyazaki A."/>
            <person name="Munoz-Torres E."/>
            <person name="Oguiza J.A."/>
            <person name="Ohm R."/>
            <person name="Olmedo M."/>
            <person name="Orejas M."/>
            <person name="Ortiz-Castellanos L."/>
            <person name="Pisabarro A.G."/>
            <person name="Rodriguez-Romero J."/>
            <person name="Ruiz-Herrera J."/>
            <person name="Ruiz-Vazquez R."/>
            <person name="Sanz C."/>
            <person name="Schackwitz W."/>
            <person name="Schmutz J."/>
            <person name="Shahriari M."/>
            <person name="Shelest E."/>
            <person name="Silva-Franco F."/>
            <person name="Soanes D."/>
            <person name="Syed K."/>
            <person name="Tagua V.G."/>
            <person name="Talbot N.J."/>
            <person name="Thon M."/>
            <person name="De vries R.P."/>
            <person name="Wiebenga A."/>
            <person name="Yadav J.S."/>
            <person name="Braun E.L."/>
            <person name="Baker S."/>
            <person name="Garre V."/>
            <person name="Horwitz B."/>
            <person name="Torres-Martinez S."/>
            <person name="Idnurm A."/>
            <person name="Herrera-Estrella A."/>
            <person name="Gabaldon T."/>
            <person name="Grigoriev I.V."/>
        </authorList>
    </citation>
    <scope>NUCLEOTIDE SEQUENCE [LARGE SCALE GENOMIC DNA]</scope>
    <source>
        <strain evidence="2">NRRL 1555(-)</strain>
    </source>
</reference>
<keyword evidence="2" id="KW-1185">Reference proteome</keyword>